<evidence type="ECO:0000313" key="2">
    <source>
        <dbReference type="Proteomes" id="UP001066276"/>
    </source>
</evidence>
<evidence type="ECO:0000313" key="1">
    <source>
        <dbReference type="EMBL" id="KAJ1206929.1"/>
    </source>
</evidence>
<name>A0AAV7VZ17_PLEWA</name>
<keyword evidence="2" id="KW-1185">Reference proteome</keyword>
<proteinExistence type="predicted"/>
<protein>
    <submittedName>
        <fullName evidence="1">Uncharacterized protein</fullName>
    </submittedName>
</protein>
<gene>
    <name evidence="1" type="ORF">NDU88_002322</name>
</gene>
<comment type="caution">
    <text evidence="1">The sequence shown here is derived from an EMBL/GenBank/DDBJ whole genome shotgun (WGS) entry which is preliminary data.</text>
</comment>
<dbReference type="AlphaFoldDB" id="A0AAV7VZ17"/>
<dbReference type="EMBL" id="JANPWB010000002">
    <property type="protein sequence ID" value="KAJ1206929.1"/>
    <property type="molecule type" value="Genomic_DNA"/>
</dbReference>
<dbReference type="Proteomes" id="UP001066276">
    <property type="component" value="Chromosome 1_2"/>
</dbReference>
<sequence length="115" mass="11585">MGSFVAVRPELSGAAGGRCGQTEEEGAGCPLPVLTASSGPGPLACVKCAGRHQHAGPTKRRAPITAQGKCRSCLGGGGDLPAVVILTSVLALPRNLQCRADCPGTVQRPVRSSLL</sequence>
<accession>A0AAV7VZ17</accession>
<reference evidence="1" key="1">
    <citation type="journal article" date="2022" name="bioRxiv">
        <title>Sequencing and chromosome-scale assembly of the giantPleurodeles waltlgenome.</title>
        <authorList>
            <person name="Brown T."/>
            <person name="Elewa A."/>
            <person name="Iarovenko S."/>
            <person name="Subramanian E."/>
            <person name="Araus A.J."/>
            <person name="Petzold A."/>
            <person name="Susuki M."/>
            <person name="Suzuki K.-i.T."/>
            <person name="Hayashi T."/>
            <person name="Toyoda A."/>
            <person name="Oliveira C."/>
            <person name="Osipova E."/>
            <person name="Leigh N.D."/>
            <person name="Simon A."/>
            <person name="Yun M.H."/>
        </authorList>
    </citation>
    <scope>NUCLEOTIDE SEQUENCE</scope>
    <source>
        <strain evidence="1">20211129_DDA</strain>
        <tissue evidence="1">Liver</tissue>
    </source>
</reference>
<organism evidence="1 2">
    <name type="scientific">Pleurodeles waltl</name>
    <name type="common">Iberian ribbed newt</name>
    <dbReference type="NCBI Taxonomy" id="8319"/>
    <lineage>
        <taxon>Eukaryota</taxon>
        <taxon>Metazoa</taxon>
        <taxon>Chordata</taxon>
        <taxon>Craniata</taxon>
        <taxon>Vertebrata</taxon>
        <taxon>Euteleostomi</taxon>
        <taxon>Amphibia</taxon>
        <taxon>Batrachia</taxon>
        <taxon>Caudata</taxon>
        <taxon>Salamandroidea</taxon>
        <taxon>Salamandridae</taxon>
        <taxon>Pleurodelinae</taxon>
        <taxon>Pleurodeles</taxon>
    </lineage>
</organism>